<name>A0A3N2DJZ5_9GAMM</name>
<dbReference type="GO" id="GO:0016020">
    <property type="term" value="C:membrane"/>
    <property type="evidence" value="ECO:0007669"/>
    <property type="project" value="UniProtKB-SubCell"/>
</dbReference>
<evidence type="ECO:0000256" key="3">
    <source>
        <dbReference type="ARBA" id="ARBA00022692"/>
    </source>
</evidence>
<keyword evidence="5 6" id="KW-0472">Membrane</keyword>
<feature type="transmembrane region" description="Helical" evidence="6">
    <location>
        <begin position="546"/>
        <end position="567"/>
    </location>
</feature>
<dbReference type="OrthoDB" id="9780668at2"/>
<dbReference type="AlphaFoldDB" id="A0A3N2DJZ5"/>
<feature type="transmembrane region" description="Helical" evidence="6">
    <location>
        <begin position="573"/>
        <end position="593"/>
    </location>
</feature>
<dbReference type="Proteomes" id="UP000275394">
    <property type="component" value="Unassembled WGS sequence"/>
</dbReference>
<gene>
    <name evidence="8" type="ORF">EDC56_2742</name>
</gene>
<dbReference type="InterPro" id="IPR010920">
    <property type="entry name" value="LSM_dom_sf"/>
</dbReference>
<evidence type="ECO:0000256" key="1">
    <source>
        <dbReference type="ARBA" id="ARBA00004141"/>
    </source>
</evidence>
<evidence type="ECO:0000259" key="7">
    <source>
        <dbReference type="Pfam" id="PF00924"/>
    </source>
</evidence>
<dbReference type="EMBL" id="RKHR01000005">
    <property type="protein sequence ID" value="ROS00106.1"/>
    <property type="molecule type" value="Genomic_DNA"/>
</dbReference>
<dbReference type="InterPro" id="IPR011014">
    <property type="entry name" value="MscS_channel_TM-2"/>
</dbReference>
<dbReference type="Gene3D" id="1.10.287.1260">
    <property type="match status" value="1"/>
</dbReference>
<dbReference type="PANTHER" id="PTHR30566:SF5">
    <property type="entry name" value="MECHANOSENSITIVE ION CHANNEL PROTEIN 1, MITOCHONDRIAL-RELATED"/>
    <property type="match status" value="1"/>
</dbReference>
<evidence type="ECO:0000313" key="8">
    <source>
        <dbReference type="EMBL" id="ROS00106.1"/>
    </source>
</evidence>
<feature type="domain" description="Mechanosensitive ion channel MscS" evidence="7">
    <location>
        <begin position="595"/>
        <end position="662"/>
    </location>
</feature>
<sequence>MKRLKCIKDRPKNTLSTAPLGFVIATLLLACLISLSAYADNTWQGRWNTVWRSGGAQLQIEQDGNKVTGYYQPYDGYIRATIKGDQLTGKWSQANASGHFIFVMAPDKETFSGRFDNGEWWNGERIDVSRSVKPPSVNTTDPRETMRSFLTLANAINAGDLNLMDELLSTLDIDLDNIDQPYRDYTIRAMQLFYIIDQAHLRIWTIENEVDQQHYQLTLPLISGDTFDVQFINQNGVWKIALPDFTTLKLTLDAQLEKLGQPEINPLKHLDLATPRDTLRTFVEQFYAWDKGGKVDVLRTLDLSAVPINVREWETPIIAEYLMQSLNRITFIIWQEIPNDPNSDTPFVYFQHPRGNIVIAPKTDVDGHKIWQFTPDTIATIRELHDTLEPLPTVVGSQAINDTTVFFTIRHLIKQWSPWLTKRVWLLELWQFIAGISFIFLGGWLALLASSLITHSCQRIPILAQPTRRDANATFGHPCTLLITGSLWSYGFIILGIPDYLFTLIRTISASFIVVGGIWLALSVVNKIQRILLEKAHSTTTLLDDILITLVGSLSKLVLFISGAIAFAEIFNIPYETVIAGLGIGGLAFAIAAKDTIANFFGSAVILADRPFSPGDKIVIGEYTGRIEAVGLRSTKIRTENEAVVIIPNSLVSKDIICNRTRKQRSLVDLYLKIANNTAANDIATLSNDIQRLLEEEPLVDGKWLFVGAHGFHESGVRLRIRCYLNMTVEREFYRERHELTMKIMRLIENSHVKLECAPRPEIQPT</sequence>
<evidence type="ECO:0000256" key="5">
    <source>
        <dbReference type="ARBA" id="ARBA00023136"/>
    </source>
</evidence>
<dbReference type="InterPro" id="IPR006685">
    <property type="entry name" value="MscS_channel_2nd"/>
</dbReference>
<dbReference type="PANTHER" id="PTHR30566">
    <property type="entry name" value="YNAI-RELATED MECHANOSENSITIVE ION CHANNEL"/>
    <property type="match status" value="1"/>
</dbReference>
<keyword evidence="9" id="KW-1185">Reference proteome</keyword>
<comment type="similarity">
    <text evidence="2">Belongs to the MscS (TC 1.A.23) family.</text>
</comment>
<evidence type="ECO:0000256" key="6">
    <source>
        <dbReference type="SAM" id="Phobius"/>
    </source>
</evidence>
<dbReference type="RefSeq" id="WP_123713089.1">
    <property type="nucleotide sequence ID" value="NZ_RKHR01000005.1"/>
</dbReference>
<comment type="subcellular location">
    <subcellularLocation>
        <location evidence="1">Membrane</location>
        <topology evidence="1">Multi-pass membrane protein</topology>
    </subcellularLocation>
</comment>
<evidence type="ECO:0000256" key="4">
    <source>
        <dbReference type="ARBA" id="ARBA00022989"/>
    </source>
</evidence>
<comment type="caution">
    <text evidence="8">The sequence shown here is derived from an EMBL/GenBank/DDBJ whole genome shotgun (WGS) entry which is preliminary data.</text>
</comment>
<proteinExistence type="inferred from homology"/>
<reference evidence="8 9" key="1">
    <citation type="submission" date="2018-11" db="EMBL/GenBank/DDBJ databases">
        <title>Genomic Encyclopedia of Type Strains, Phase IV (KMG-IV): sequencing the most valuable type-strain genomes for metagenomic binning, comparative biology and taxonomic classification.</title>
        <authorList>
            <person name="Goeker M."/>
        </authorList>
    </citation>
    <scope>NUCLEOTIDE SEQUENCE [LARGE SCALE GENOMIC DNA]</scope>
    <source>
        <strain evidence="8 9">DSM 100316</strain>
    </source>
</reference>
<feature type="transmembrane region" description="Helical" evidence="6">
    <location>
        <begin position="475"/>
        <end position="497"/>
    </location>
</feature>
<dbReference type="PROSITE" id="PS51257">
    <property type="entry name" value="PROKAR_LIPOPROTEIN"/>
    <property type="match status" value="1"/>
</dbReference>
<dbReference type="Pfam" id="PF00924">
    <property type="entry name" value="MS_channel_2nd"/>
    <property type="match status" value="1"/>
</dbReference>
<feature type="transmembrane region" description="Helical" evidence="6">
    <location>
        <begin position="429"/>
        <end position="454"/>
    </location>
</feature>
<feature type="transmembrane region" description="Helical" evidence="6">
    <location>
        <begin position="503"/>
        <end position="525"/>
    </location>
</feature>
<dbReference type="InterPro" id="IPR023408">
    <property type="entry name" value="MscS_beta-dom_sf"/>
</dbReference>
<dbReference type="Gene3D" id="2.30.30.60">
    <property type="match status" value="1"/>
</dbReference>
<evidence type="ECO:0000256" key="2">
    <source>
        <dbReference type="ARBA" id="ARBA00008017"/>
    </source>
</evidence>
<protein>
    <submittedName>
        <fullName evidence="8">Small-conductance mechanosensitive channel</fullName>
    </submittedName>
</protein>
<accession>A0A3N2DJZ5</accession>
<dbReference type="SUPFAM" id="SSF50182">
    <property type="entry name" value="Sm-like ribonucleoproteins"/>
    <property type="match status" value="1"/>
</dbReference>
<organism evidence="8 9">
    <name type="scientific">Sinobacterium caligoides</name>
    <dbReference type="NCBI Taxonomy" id="933926"/>
    <lineage>
        <taxon>Bacteria</taxon>
        <taxon>Pseudomonadati</taxon>
        <taxon>Pseudomonadota</taxon>
        <taxon>Gammaproteobacteria</taxon>
        <taxon>Cellvibrionales</taxon>
        <taxon>Spongiibacteraceae</taxon>
        <taxon>Sinobacterium</taxon>
    </lineage>
</organism>
<dbReference type="GO" id="GO:0008381">
    <property type="term" value="F:mechanosensitive monoatomic ion channel activity"/>
    <property type="evidence" value="ECO:0007669"/>
    <property type="project" value="UniProtKB-ARBA"/>
</dbReference>
<keyword evidence="3 6" id="KW-0812">Transmembrane</keyword>
<dbReference type="SUPFAM" id="SSF82861">
    <property type="entry name" value="Mechanosensitive channel protein MscS (YggB), transmembrane region"/>
    <property type="match status" value="1"/>
</dbReference>
<evidence type="ECO:0000313" key="9">
    <source>
        <dbReference type="Proteomes" id="UP000275394"/>
    </source>
</evidence>
<keyword evidence="4 6" id="KW-1133">Transmembrane helix</keyword>